<reference evidence="2" key="1">
    <citation type="submission" date="2021-02" db="EMBL/GenBank/DDBJ databases">
        <title>Taxonomy, biology and ecology of Rhodococcus bacteria occurring in California pistachio and other woody hosts as revealed by genome sequence analyses.</title>
        <authorList>
            <person name="Riely B."/>
            <person name="Gai Y."/>
        </authorList>
    </citation>
    <scope>NUCLEOTIDE SEQUENCE</scope>
    <source>
        <strain evidence="2">BP-295</strain>
    </source>
</reference>
<protein>
    <submittedName>
        <fullName evidence="2">Nuclear transport factor 2 family protein</fullName>
    </submittedName>
</protein>
<dbReference type="InterPro" id="IPR037401">
    <property type="entry name" value="SnoaL-like"/>
</dbReference>
<dbReference type="SUPFAM" id="SSF54427">
    <property type="entry name" value="NTF2-like"/>
    <property type="match status" value="1"/>
</dbReference>
<dbReference type="RefSeq" id="WP_204717610.1">
    <property type="nucleotide sequence ID" value="NZ_JAFFGU010000002.1"/>
</dbReference>
<dbReference type="Gene3D" id="3.10.450.50">
    <property type="match status" value="1"/>
</dbReference>
<dbReference type="AlphaFoldDB" id="A0AAW4G1U9"/>
<dbReference type="Proteomes" id="UP001195196">
    <property type="component" value="Unassembled WGS sequence"/>
</dbReference>
<dbReference type="InterPro" id="IPR032710">
    <property type="entry name" value="NTF2-like_dom_sf"/>
</dbReference>
<feature type="domain" description="SnoaL-like" evidence="1">
    <location>
        <begin position="21"/>
        <end position="143"/>
    </location>
</feature>
<accession>A0AAW4G1U9</accession>
<evidence type="ECO:0000259" key="1">
    <source>
        <dbReference type="Pfam" id="PF13577"/>
    </source>
</evidence>
<evidence type="ECO:0000313" key="3">
    <source>
        <dbReference type="Proteomes" id="UP001195196"/>
    </source>
</evidence>
<comment type="caution">
    <text evidence="2">The sequence shown here is derived from an EMBL/GenBank/DDBJ whole genome shotgun (WGS) entry which is preliminary data.</text>
</comment>
<sequence length="162" mass="17765">MNETTNDPENLIRSLAERVAALEDKLAISELMTAYGPAIDSGSVEAVARLWTEDGVYDVDTGVMRGHAEIKAMVRSQAHQAWIDGGCGHILEPGHTRIDGDTAVATCKSQLIIRDGDGFRVLRVTATRWELEKIDGQWKVRTRISRVLDGRPEARDLLAAGV</sequence>
<gene>
    <name evidence="2" type="ORF">JTZ10_05440</name>
</gene>
<proteinExistence type="predicted"/>
<dbReference type="Pfam" id="PF13577">
    <property type="entry name" value="SnoaL_4"/>
    <property type="match status" value="1"/>
</dbReference>
<dbReference type="CDD" id="cd00531">
    <property type="entry name" value="NTF2_like"/>
    <property type="match status" value="1"/>
</dbReference>
<dbReference type="EMBL" id="JAFFGU010000002">
    <property type="protein sequence ID" value="MBM7277197.1"/>
    <property type="molecule type" value="Genomic_DNA"/>
</dbReference>
<name>A0AAW4G1U9_GORRU</name>
<evidence type="ECO:0000313" key="2">
    <source>
        <dbReference type="EMBL" id="MBM7277197.1"/>
    </source>
</evidence>
<organism evidence="2 3">
    <name type="scientific">Gordonia rubripertincta</name>
    <name type="common">Rhodococcus corallinus</name>
    <dbReference type="NCBI Taxonomy" id="36822"/>
    <lineage>
        <taxon>Bacteria</taxon>
        <taxon>Bacillati</taxon>
        <taxon>Actinomycetota</taxon>
        <taxon>Actinomycetes</taxon>
        <taxon>Mycobacteriales</taxon>
        <taxon>Gordoniaceae</taxon>
        <taxon>Gordonia</taxon>
    </lineage>
</organism>